<evidence type="ECO:0000256" key="1">
    <source>
        <dbReference type="SAM" id="MobiDB-lite"/>
    </source>
</evidence>
<dbReference type="AlphaFoldDB" id="A0A409WTK0"/>
<gene>
    <name evidence="2" type="ORF">CVT26_014385</name>
</gene>
<comment type="caution">
    <text evidence="2">The sequence shown here is derived from an EMBL/GenBank/DDBJ whole genome shotgun (WGS) entry which is preliminary data.</text>
</comment>
<dbReference type="OrthoDB" id="3240925at2759"/>
<sequence length="221" mass="23656">MKDSCATSSQSKPPLKRRKLHRSRTPPPAESVKVSFVASATQTPAVNKGASSGIPVCASCHRACPTGNTIQCAICSSTTCTVCSRTCTHSASSHPPTPLLTWSPSPSPSICGSPRRSRSALSLVNLSNANKNSNIPPPIDLPPPSIQTAVPIVGKRRKIVDEDDPSGVLTTTYNGTTKDRYLLPPGEVLNEKYSFQDEFGPGCGRLVCRRCCYEDVPRYTL</sequence>
<dbReference type="Proteomes" id="UP000284706">
    <property type="component" value="Unassembled WGS sequence"/>
</dbReference>
<evidence type="ECO:0000313" key="3">
    <source>
        <dbReference type="Proteomes" id="UP000284706"/>
    </source>
</evidence>
<proteinExistence type="predicted"/>
<organism evidence="2 3">
    <name type="scientific">Gymnopilus dilepis</name>
    <dbReference type="NCBI Taxonomy" id="231916"/>
    <lineage>
        <taxon>Eukaryota</taxon>
        <taxon>Fungi</taxon>
        <taxon>Dikarya</taxon>
        <taxon>Basidiomycota</taxon>
        <taxon>Agaricomycotina</taxon>
        <taxon>Agaricomycetes</taxon>
        <taxon>Agaricomycetidae</taxon>
        <taxon>Agaricales</taxon>
        <taxon>Agaricineae</taxon>
        <taxon>Hymenogastraceae</taxon>
        <taxon>Gymnopilus</taxon>
    </lineage>
</organism>
<evidence type="ECO:0008006" key="4">
    <source>
        <dbReference type="Google" id="ProtNLM"/>
    </source>
</evidence>
<dbReference type="STRING" id="231916.A0A409WTK0"/>
<accession>A0A409WTK0</accession>
<feature type="region of interest" description="Disordered" evidence="1">
    <location>
        <begin position="1"/>
        <end position="31"/>
    </location>
</feature>
<feature type="compositionally biased region" description="Polar residues" evidence="1">
    <location>
        <begin position="1"/>
        <end position="12"/>
    </location>
</feature>
<evidence type="ECO:0000313" key="2">
    <source>
        <dbReference type="EMBL" id="PPQ81838.1"/>
    </source>
</evidence>
<protein>
    <recommendedName>
        <fullName evidence="4">B box-type domain-containing protein</fullName>
    </recommendedName>
</protein>
<keyword evidence="3" id="KW-1185">Reference proteome</keyword>
<reference evidence="2 3" key="1">
    <citation type="journal article" date="2018" name="Evol. Lett.">
        <title>Horizontal gene cluster transfer increased hallucinogenic mushroom diversity.</title>
        <authorList>
            <person name="Reynolds H.T."/>
            <person name="Vijayakumar V."/>
            <person name="Gluck-Thaler E."/>
            <person name="Korotkin H.B."/>
            <person name="Matheny P.B."/>
            <person name="Slot J.C."/>
        </authorList>
    </citation>
    <scope>NUCLEOTIDE SEQUENCE [LARGE SCALE GENOMIC DNA]</scope>
    <source>
        <strain evidence="2 3">SRW20</strain>
    </source>
</reference>
<dbReference type="InParanoid" id="A0A409WTK0"/>
<dbReference type="EMBL" id="NHYE01004822">
    <property type="protein sequence ID" value="PPQ81838.1"/>
    <property type="molecule type" value="Genomic_DNA"/>
</dbReference>
<name>A0A409WTK0_9AGAR</name>
<feature type="compositionally biased region" description="Basic residues" evidence="1">
    <location>
        <begin position="14"/>
        <end position="24"/>
    </location>
</feature>